<accession>A0A7C1GCF3</accession>
<dbReference type="EMBL" id="DSAY01000138">
    <property type="protein sequence ID" value="HDP15646.1"/>
    <property type="molecule type" value="Genomic_DNA"/>
</dbReference>
<dbReference type="AlphaFoldDB" id="A0A7C1GCF3"/>
<reference evidence="1" key="1">
    <citation type="journal article" date="2020" name="mSystems">
        <title>Genome- and Community-Level Interaction Insights into Carbon Utilization and Element Cycling Functions of Hydrothermarchaeota in Hydrothermal Sediment.</title>
        <authorList>
            <person name="Zhou Z."/>
            <person name="Liu Y."/>
            <person name="Xu W."/>
            <person name="Pan J."/>
            <person name="Luo Z.H."/>
            <person name="Li M."/>
        </authorList>
    </citation>
    <scope>NUCLEOTIDE SEQUENCE [LARGE SCALE GENOMIC DNA]</scope>
    <source>
        <strain evidence="1">SpSt-116</strain>
    </source>
</reference>
<evidence type="ECO:0000313" key="1">
    <source>
        <dbReference type="EMBL" id="HDP15646.1"/>
    </source>
</evidence>
<sequence>MWDLMLLKDVLKDLVTKLGEEESLDKVLVVATGSPEVIHFLLETLPEETYVIITRGQGFSMLGYSWRAERLVYGYLFPFRNEVFSVIICFAWDTSISGDSFPFSDVCKLARRNGYIICGTWTPGSFIGSKNSELYAKQLEDIRKNLPERFSCVDVRITRDYILVTCKCIPPQV</sequence>
<name>A0A7C1GCF3_9CREN</name>
<proteinExistence type="predicted"/>
<comment type="caution">
    <text evidence="1">The sequence shown here is derived from an EMBL/GenBank/DDBJ whole genome shotgun (WGS) entry which is preliminary data.</text>
</comment>
<protein>
    <submittedName>
        <fullName evidence="1">Uncharacterized protein</fullName>
    </submittedName>
</protein>
<organism evidence="1">
    <name type="scientific">Thermofilum adornatum</name>
    <dbReference type="NCBI Taxonomy" id="1365176"/>
    <lineage>
        <taxon>Archaea</taxon>
        <taxon>Thermoproteota</taxon>
        <taxon>Thermoprotei</taxon>
        <taxon>Thermofilales</taxon>
        <taxon>Thermofilaceae</taxon>
        <taxon>Thermofilum</taxon>
    </lineage>
</organism>
<gene>
    <name evidence="1" type="ORF">ENN26_07740</name>
</gene>